<dbReference type="NCBIfam" id="TIGR01783">
    <property type="entry name" value="TonB-siderophor"/>
    <property type="match status" value="1"/>
</dbReference>
<dbReference type="SUPFAM" id="SSF49452">
    <property type="entry name" value="Starch-binding domain-like"/>
    <property type="match status" value="1"/>
</dbReference>
<dbReference type="PANTHER" id="PTHR32552">
    <property type="entry name" value="FERRICHROME IRON RECEPTOR-RELATED"/>
    <property type="match status" value="1"/>
</dbReference>
<evidence type="ECO:0000313" key="19">
    <source>
        <dbReference type="EMBL" id="GHE30320.1"/>
    </source>
</evidence>
<dbReference type="InterPro" id="IPR010105">
    <property type="entry name" value="TonB_sidphr_rcpt"/>
</dbReference>
<dbReference type="InterPro" id="IPR010917">
    <property type="entry name" value="TonB_rcpt_CS"/>
</dbReference>
<evidence type="ECO:0000256" key="11">
    <source>
        <dbReference type="ARBA" id="ARBA00023136"/>
    </source>
</evidence>
<evidence type="ECO:0000256" key="13">
    <source>
        <dbReference type="ARBA" id="ARBA00023237"/>
    </source>
</evidence>
<comment type="similarity">
    <text evidence="2 14 15">Belongs to the TonB-dependent receptor family.</text>
</comment>
<keyword evidence="20" id="KW-1185">Reference proteome</keyword>
<proteinExistence type="inferred from homology"/>
<dbReference type="InterPro" id="IPR012910">
    <property type="entry name" value="Plug_dom"/>
</dbReference>
<keyword evidence="11 14" id="KW-0472">Membrane</keyword>
<dbReference type="InterPro" id="IPR013784">
    <property type="entry name" value="Carb-bd-like_fold"/>
</dbReference>
<dbReference type="Gene3D" id="2.170.130.10">
    <property type="entry name" value="TonB-dependent receptor, plug domain"/>
    <property type="match status" value="1"/>
</dbReference>
<name>A0ABQ3HVJ0_9SPHI</name>
<evidence type="ECO:0000256" key="14">
    <source>
        <dbReference type="PROSITE-ProRule" id="PRU01360"/>
    </source>
</evidence>
<keyword evidence="8" id="KW-0408">Iron</keyword>
<evidence type="ECO:0000256" key="8">
    <source>
        <dbReference type="ARBA" id="ARBA00023004"/>
    </source>
</evidence>
<evidence type="ECO:0000256" key="9">
    <source>
        <dbReference type="ARBA" id="ARBA00023065"/>
    </source>
</evidence>
<dbReference type="SUPFAM" id="SSF56935">
    <property type="entry name" value="Porins"/>
    <property type="match status" value="1"/>
</dbReference>
<keyword evidence="9" id="KW-0406">Ion transport</keyword>
<dbReference type="PROSITE" id="PS01156">
    <property type="entry name" value="TONB_DEPENDENT_REC_2"/>
    <property type="match status" value="1"/>
</dbReference>
<evidence type="ECO:0000259" key="17">
    <source>
        <dbReference type="Pfam" id="PF00593"/>
    </source>
</evidence>
<dbReference type="InterPro" id="IPR039426">
    <property type="entry name" value="TonB-dep_rcpt-like"/>
</dbReference>
<comment type="subcellular location">
    <subcellularLocation>
        <location evidence="1 14">Cell outer membrane</location>
        <topology evidence="1 14">Multi-pass membrane protein</topology>
    </subcellularLocation>
</comment>
<sequence length="794" mass="88623">MKTKNKALLVPLLGLALSGYAQTGVIRGVVRTNDNQFASDLTVVLNDSLRTKVDHAGTYTFRNLKPGRYIISTNHISLRSQRDTLVLQDAETRQFDFTLRVDKHILQEVVVDGHLPIAETFVSPTLRVETPLVELPQNVQIVNADLMAKQQIFNMADGLMRNVSGVSRLTHWNDMYVNLNMRGSQIQAFRNGMNVVSSFWSPLSEDMSVVERVEIVKGPAGFMMSSGDPAGIYNVVTKKPTGVEKGEVTFSLGSFSSYRSTVDLDGKLSKDNRLLYRLNIAGDTKGSLRPFEENKRLVIAPVLSYQLDSKTKATFEYTYQRAQMSDVGSAYVFSPFGYKSLPRETTFSSPGLEPMKVNDQNAYLTIDHQLSNNWKVTAQGAYFAYEQTGASSWPADVLADGRVVRKSDIWDATSRMTLGQVFVNGNVQTGAVKHRILAGLDFGKKNYYADWNQSFVLDSLNGGEFDPGNPVYGFDFPYQPFDRSIPLKIRATTGGGVMESNYSSGYIQDELAFFDNQLRLTLAARYTSMSQASWGGEPVVSKKVTPRVALSYSIDRYTSAYALYDQSFIPQNGTLNTGGAVQPLTGDITELGLKREWFAGRLNTSLSAYQIKKNNEVTAYGPRPGESIEIGQKRVRGVELDIIGRLAPGLNAVANYAFTDAEITEVNAEVEGFYVGQRLTGADRHIANLWLDYNLQRGLLQGLSFRAGMTTNVDRTTAFYSDEHPEWNLPDYLRFDAGLGYHKDHFTVTLNVQNLADSYLLAGGSHYTNYFPTEVYSWQAEMPRNFRLTFGYKF</sequence>
<evidence type="ECO:0000256" key="3">
    <source>
        <dbReference type="ARBA" id="ARBA00022448"/>
    </source>
</evidence>
<feature type="domain" description="TonB-dependent receptor-like beta-barrel" evidence="17">
    <location>
        <begin position="315"/>
        <end position="755"/>
    </location>
</feature>
<dbReference type="InterPro" id="IPR037066">
    <property type="entry name" value="Plug_dom_sf"/>
</dbReference>
<evidence type="ECO:0000256" key="10">
    <source>
        <dbReference type="ARBA" id="ARBA00023077"/>
    </source>
</evidence>
<dbReference type="EMBL" id="BNAF01000004">
    <property type="protein sequence ID" value="GHE30320.1"/>
    <property type="molecule type" value="Genomic_DNA"/>
</dbReference>
<feature type="domain" description="TonB-dependent receptor plug" evidence="18">
    <location>
        <begin position="132"/>
        <end position="232"/>
    </location>
</feature>
<evidence type="ECO:0000256" key="1">
    <source>
        <dbReference type="ARBA" id="ARBA00004571"/>
    </source>
</evidence>
<evidence type="ECO:0000256" key="2">
    <source>
        <dbReference type="ARBA" id="ARBA00009810"/>
    </source>
</evidence>
<keyword evidence="4 14" id="KW-1134">Transmembrane beta strand</keyword>
<evidence type="ECO:0000256" key="12">
    <source>
        <dbReference type="ARBA" id="ARBA00023170"/>
    </source>
</evidence>
<evidence type="ECO:0000256" key="16">
    <source>
        <dbReference type="SAM" id="SignalP"/>
    </source>
</evidence>
<dbReference type="Pfam" id="PF07715">
    <property type="entry name" value="Plug"/>
    <property type="match status" value="1"/>
</dbReference>
<keyword evidence="3 14" id="KW-0813">Transport</keyword>
<dbReference type="Pfam" id="PF00593">
    <property type="entry name" value="TonB_dep_Rec_b-barrel"/>
    <property type="match status" value="1"/>
</dbReference>
<evidence type="ECO:0000313" key="20">
    <source>
        <dbReference type="Proteomes" id="UP000620550"/>
    </source>
</evidence>
<dbReference type="Proteomes" id="UP000620550">
    <property type="component" value="Unassembled WGS sequence"/>
</dbReference>
<dbReference type="PANTHER" id="PTHR32552:SF68">
    <property type="entry name" value="FERRICHROME OUTER MEMBRANE TRANSPORTER_PHAGE RECEPTOR"/>
    <property type="match status" value="1"/>
</dbReference>
<organism evidence="19 20">
    <name type="scientific">Sphingobacterium griseoflavum</name>
    <dbReference type="NCBI Taxonomy" id="1474952"/>
    <lineage>
        <taxon>Bacteria</taxon>
        <taxon>Pseudomonadati</taxon>
        <taxon>Bacteroidota</taxon>
        <taxon>Sphingobacteriia</taxon>
        <taxon>Sphingobacteriales</taxon>
        <taxon>Sphingobacteriaceae</taxon>
        <taxon>Sphingobacterium</taxon>
    </lineage>
</organism>
<dbReference type="CDD" id="cd01347">
    <property type="entry name" value="ligand_gated_channel"/>
    <property type="match status" value="1"/>
</dbReference>
<evidence type="ECO:0000256" key="15">
    <source>
        <dbReference type="RuleBase" id="RU003357"/>
    </source>
</evidence>
<accession>A0ABQ3HVJ0</accession>
<dbReference type="InterPro" id="IPR036942">
    <property type="entry name" value="Beta-barrel_TonB_sf"/>
</dbReference>
<feature type="signal peptide" evidence="16">
    <location>
        <begin position="1"/>
        <end position="23"/>
    </location>
</feature>
<evidence type="ECO:0000256" key="6">
    <source>
        <dbReference type="ARBA" id="ARBA00022692"/>
    </source>
</evidence>
<dbReference type="RefSeq" id="WP_189625692.1">
    <property type="nucleotide sequence ID" value="NZ_BNAF01000004.1"/>
</dbReference>
<keyword evidence="5" id="KW-0410">Iron transport</keyword>
<dbReference type="Gene3D" id="2.60.40.1120">
    <property type="entry name" value="Carboxypeptidase-like, regulatory domain"/>
    <property type="match status" value="1"/>
</dbReference>
<keyword evidence="12" id="KW-0675">Receptor</keyword>
<keyword evidence="13 14" id="KW-0998">Cell outer membrane</keyword>
<protein>
    <submittedName>
        <fullName evidence="19">Ligand-gated channel</fullName>
    </submittedName>
</protein>
<evidence type="ECO:0000256" key="4">
    <source>
        <dbReference type="ARBA" id="ARBA00022452"/>
    </source>
</evidence>
<dbReference type="Gene3D" id="2.40.170.20">
    <property type="entry name" value="TonB-dependent receptor, beta-barrel domain"/>
    <property type="match status" value="1"/>
</dbReference>
<evidence type="ECO:0000256" key="5">
    <source>
        <dbReference type="ARBA" id="ARBA00022496"/>
    </source>
</evidence>
<gene>
    <name evidence="19" type="ORF">GCM10017764_11550</name>
</gene>
<dbReference type="Pfam" id="PF13620">
    <property type="entry name" value="CarboxypepD_reg"/>
    <property type="match status" value="1"/>
</dbReference>
<dbReference type="InterPro" id="IPR000531">
    <property type="entry name" value="Beta-barrel_TonB"/>
</dbReference>
<keyword evidence="10 15" id="KW-0798">TonB box</keyword>
<evidence type="ECO:0000259" key="18">
    <source>
        <dbReference type="Pfam" id="PF07715"/>
    </source>
</evidence>
<dbReference type="PROSITE" id="PS52016">
    <property type="entry name" value="TONB_DEPENDENT_REC_3"/>
    <property type="match status" value="1"/>
</dbReference>
<keyword evidence="7 16" id="KW-0732">Signal</keyword>
<evidence type="ECO:0000256" key="7">
    <source>
        <dbReference type="ARBA" id="ARBA00022729"/>
    </source>
</evidence>
<keyword evidence="6 14" id="KW-0812">Transmembrane</keyword>
<reference evidence="20" key="1">
    <citation type="journal article" date="2019" name="Int. J. Syst. Evol. Microbiol.">
        <title>The Global Catalogue of Microorganisms (GCM) 10K type strain sequencing project: providing services to taxonomists for standard genome sequencing and annotation.</title>
        <authorList>
            <consortium name="The Broad Institute Genomics Platform"/>
            <consortium name="The Broad Institute Genome Sequencing Center for Infectious Disease"/>
            <person name="Wu L."/>
            <person name="Ma J."/>
        </authorList>
    </citation>
    <scope>NUCLEOTIDE SEQUENCE [LARGE SCALE GENOMIC DNA]</scope>
    <source>
        <strain evidence="20">CGMCC 1.12966</strain>
    </source>
</reference>
<feature type="chain" id="PRO_5047285470" evidence="16">
    <location>
        <begin position="24"/>
        <end position="794"/>
    </location>
</feature>
<comment type="caution">
    <text evidence="19">The sequence shown here is derived from an EMBL/GenBank/DDBJ whole genome shotgun (WGS) entry which is preliminary data.</text>
</comment>